<evidence type="ECO:0000313" key="3">
    <source>
        <dbReference type="Proteomes" id="UP001500902"/>
    </source>
</evidence>
<organism evidence="2 3">
    <name type="scientific">Nonomuraea antimicrobica</name>
    <dbReference type="NCBI Taxonomy" id="561173"/>
    <lineage>
        <taxon>Bacteria</taxon>
        <taxon>Bacillati</taxon>
        <taxon>Actinomycetota</taxon>
        <taxon>Actinomycetes</taxon>
        <taxon>Streptosporangiales</taxon>
        <taxon>Streptosporangiaceae</taxon>
        <taxon>Nonomuraea</taxon>
    </lineage>
</organism>
<feature type="region of interest" description="Disordered" evidence="1">
    <location>
        <begin position="44"/>
        <end position="66"/>
    </location>
</feature>
<accession>A0ABP7CWH6</accession>
<dbReference type="Proteomes" id="UP001500902">
    <property type="component" value="Unassembled WGS sequence"/>
</dbReference>
<name>A0ABP7CWH6_9ACTN</name>
<keyword evidence="3" id="KW-1185">Reference proteome</keyword>
<reference evidence="3" key="1">
    <citation type="journal article" date="2019" name="Int. J. Syst. Evol. Microbiol.">
        <title>The Global Catalogue of Microorganisms (GCM) 10K type strain sequencing project: providing services to taxonomists for standard genome sequencing and annotation.</title>
        <authorList>
            <consortium name="The Broad Institute Genomics Platform"/>
            <consortium name="The Broad Institute Genome Sequencing Center for Infectious Disease"/>
            <person name="Wu L."/>
            <person name="Ma J."/>
        </authorList>
    </citation>
    <scope>NUCLEOTIDE SEQUENCE [LARGE SCALE GENOMIC DNA]</scope>
    <source>
        <strain evidence="3">JCM 16904</strain>
    </source>
</reference>
<protein>
    <submittedName>
        <fullName evidence="2">Uncharacterized protein</fullName>
    </submittedName>
</protein>
<evidence type="ECO:0000256" key="1">
    <source>
        <dbReference type="SAM" id="MobiDB-lite"/>
    </source>
</evidence>
<proteinExistence type="predicted"/>
<sequence length="66" mass="7500">MKDNDRVDLLRRHQEIRALLTEAENAASDHRAGAFPWLVRLSASTRQQRRRSAIRTPAASSIMEAT</sequence>
<evidence type="ECO:0000313" key="2">
    <source>
        <dbReference type="EMBL" id="GAA3694953.1"/>
    </source>
</evidence>
<gene>
    <name evidence="2" type="ORF">GCM10022224_070670</name>
</gene>
<dbReference type="EMBL" id="BAAAZP010000144">
    <property type="protein sequence ID" value="GAA3694953.1"/>
    <property type="molecule type" value="Genomic_DNA"/>
</dbReference>
<comment type="caution">
    <text evidence="2">The sequence shown here is derived from an EMBL/GenBank/DDBJ whole genome shotgun (WGS) entry which is preliminary data.</text>
</comment>
<dbReference type="RefSeq" id="WP_344887923.1">
    <property type="nucleotide sequence ID" value="NZ_BAAAZP010000144.1"/>
</dbReference>